<name>A0A0G2H708_9PEZI</name>
<evidence type="ECO:0000256" key="1">
    <source>
        <dbReference type="SAM" id="SignalP"/>
    </source>
</evidence>
<accession>A0A0G2H708</accession>
<evidence type="ECO:0000313" key="2">
    <source>
        <dbReference type="EMBL" id="KKY30963.1"/>
    </source>
</evidence>
<reference evidence="2 3" key="1">
    <citation type="submission" date="2015-05" db="EMBL/GenBank/DDBJ databases">
        <title>Distinctive expansion of gene families associated with plant cell wall degradation and secondary metabolism in the genomes of grapevine trunk pathogens.</title>
        <authorList>
            <person name="Lawrence D.P."/>
            <person name="Travadon R."/>
            <person name="Rolshausen P.E."/>
            <person name="Baumgartner K."/>
        </authorList>
    </citation>
    <scope>NUCLEOTIDE SEQUENCE [LARGE SCALE GENOMIC DNA]</scope>
    <source>
        <strain evidence="2">DA912</strain>
    </source>
</reference>
<feature type="chain" id="PRO_5002544909" evidence="1">
    <location>
        <begin position="19"/>
        <end position="442"/>
    </location>
</feature>
<protein>
    <submittedName>
        <fullName evidence="2">Uncharacterized protein</fullName>
    </submittedName>
</protein>
<proteinExistence type="predicted"/>
<reference evidence="2 3" key="2">
    <citation type="submission" date="2015-05" db="EMBL/GenBank/DDBJ databases">
        <authorList>
            <person name="Morales-Cruz A."/>
            <person name="Amrine K.C."/>
            <person name="Cantu D."/>
        </authorList>
    </citation>
    <scope>NUCLEOTIDE SEQUENCE [LARGE SCALE GENOMIC DNA]</scope>
    <source>
        <strain evidence="2">DA912</strain>
    </source>
</reference>
<gene>
    <name evidence="2" type="ORF">UCDDA912_g09084</name>
</gene>
<dbReference type="AlphaFoldDB" id="A0A0G2H708"/>
<keyword evidence="1" id="KW-0732">Signal</keyword>
<dbReference type="Proteomes" id="UP000034680">
    <property type="component" value="Unassembled WGS sequence"/>
</dbReference>
<sequence length="442" mass="47770">MAFRRHLLLSCFVSLALAQSSTLDCTPSSKSGLQADCWAELQISQYIKDWLAANGTAADCDNLGFAQCFLQYNGYSGKTCNLLSRGTCDSFETTGAEATYYSSQQFYTLWNIYAIYQFFNQFSEALSNGASLAGTTIDDIVATVSPPTDASSSSSLLWTAISGGLWMLAATPLGTFAGLVNTGLAVVTGMSSFFMSSIEGSSTERFILLGDIGSDVANLVTEYQTSLESALTELQGNSTLFIAAAEPGGFSTRAVTSLNTQSVDIFHDLQLYILSEALKANNIVSARSTDIIAMDVATDTGAIDCPSLGPAGNCYQFWVDEEAGNTYALHSTDDWSFDDSTEVLNKIVDSGWANLSEIFKVEDCQDKNPGFDGTKVSCLATHKYCEWDYASHVTNGKWNQFTNCDADSKWGTQCSSFATVYLIPDSYLGPALSDETLYCRKL</sequence>
<dbReference type="OrthoDB" id="5345753at2759"/>
<comment type="caution">
    <text evidence="2">The sequence shown here is derived from an EMBL/GenBank/DDBJ whole genome shotgun (WGS) entry which is preliminary data.</text>
</comment>
<evidence type="ECO:0000313" key="3">
    <source>
        <dbReference type="Proteomes" id="UP000034680"/>
    </source>
</evidence>
<feature type="signal peptide" evidence="1">
    <location>
        <begin position="1"/>
        <end position="18"/>
    </location>
</feature>
<keyword evidence="3" id="KW-1185">Reference proteome</keyword>
<dbReference type="EMBL" id="LCUC01000427">
    <property type="protein sequence ID" value="KKY30963.1"/>
    <property type="molecule type" value="Genomic_DNA"/>
</dbReference>
<organism evidence="2 3">
    <name type="scientific">Diaporthe ampelina</name>
    <dbReference type="NCBI Taxonomy" id="1214573"/>
    <lineage>
        <taxon>Eukaryota</taxon>
        <taxon>Fungi</taxon>
        <taxon>Dikarya</taxon>
        <taxon>Ascomycota</taxon>
        <taxon>Pezizomycotina</taxon>
        <taxon>Sordariomycetes</taxon>
        <taxon>Sordariomycetidae</taxon>
        <taxon>Diaporthales</taxon>
        <taxon>Diaporthaceae</taxon>
        <taxon>Diaporthe</taxon>
    </lineage>
</organism>